<evidence type="ECO:0000256" key="5">
    <source>
        <dbReference type="SAM" id="SignalP"/>
    </source>
</evidence>
<dbReference type="PRINTS" id="PR00135">
    <property type="entry name" value="LYZLACT"/>
</dbReference>
<reference evidence="8" key="1">
    <citation type="submission" date="2013-02" db="EMBL/GenBank/DDBJ databases">
        <authorList>
            <person name="Hughes D."/>
        </authorList>
    </citation>
    <scope>NUCLEOTIDE SEQUENCE</scope>
    <source>
        <strain>Durham</strain>
        <strain evidence="8">NC isolate 2 -- Noor lab</strain>
    </source>
</reference>
<comment type="similarity">
    <text evidence="1 4">Belongs to the glycosyl hydrolase 22 family.</text>
</comment>
<dbReference type="SUPFAM" id="SSF53955">
    <property type="entry name" value="Lysozyme-like"/>
    <property type="match status" value="1"/>
</dbReference>
<dbReference type="GO" id="GO:0003796">
    <property type="term" value="F:lysozyme activity"/>
    <property type="evidence" value="ECO:0007669"/>
    <property type="project" value="InterPro"/>
</dbReference>
<evidence type="ECO:0000256" key="4">
    <source>
        <dbReference type="RuleBase" id="RU004440"/>
    </source>
</evidence>
<dbReference type="PANTHER" id="PTHR11407">
    <property type="entry name" value="LYSOZYME C"/>
    <property type="match status" value="1"/>
</dbReference>
<reference evidence="7" key="2">
    <citation type="submission" date="2015-06" db="UniProtKB">
        <authorList>
            <consortium name="EnsemblMetazoa"/>
        </authorList>
    </citation>
    <scope>IDENTIFICATION</scope>
</reference>
<dbReference type="EMBL" id="CAQQ02192999">
    <property type="status" value="NOT_ANNOTATED_CDS"/>
    <property type="molecule type" value="Genomic_DNA"/>
</dbReference>
<feature type="domain" description="Glycosyl hydrolases family 22 (GH22)" evidence="6">
    <location>
        <begin position="93"/>
        <end position="111"/>
    </location>
</feature>
<evidence type="ECO:0000256" key="1">
    <source>
        <dbReference type="ARBA" id="ARBA00010859"/>
    </source>
</evidence>
<evidence type="ECO:0000259" key="6">
    <source>
        <dbReference type="PROSITE" id="PS00128"/>
    </source>
</evidence>
<dbReference type="SMART" id="SM00263">
    <property type="entry name" value="LYZ1"/>
    <property type="match status" value="1"/>
</dbReference>
<dbReference type="PROSITE" id="PS51348">
    <property type="entry name" value="GLYCOSYL_HYDROL_F22_2"/>
    <property type="match status" value="1"/>
</dbReference>
<feature type="chain" id="PRO_5004588683" description="Glycosyl hydrolases family 22 (GH22) domain-containing protein" evidence="5">
    <location>
        <begin position="20"/>
        <end position="177"/>
    </location>
</feature>
<dbReference type="STRING" id="36166.T1H1Z2"/>
<dbReference type="InterPro" id="IPR023346">
    <property type="entry name" value="Lysozyme-like_dom_sf"/>
</dbReference>
<keyword evidence="3" id="KW-1015">Disulfide bond</keyword>
<evidence type="ECO:0000256" key="2">
    <source>
        <dbReference type="ARBA" id="ARBA00022729"/>
    </source>
</evidence>
<dbReference type="CDD" id="cd16899">
    <property type="entry name" value="LYZ_C_invert"/>
    <property type="match status" value="1"/>
</dbReference>
<name>T1H1Z2_MEGSC</name>
<accession>T1H1Z2</accession>
<protein>
    <recommendedName>
        <fullName evidence="6">Glycosyl hydrolases family 22 (GH22) domain-containing protein</fullName>
    </recommendedName>
</protein>
<dbReference type="InterPro" id="IPR001916">
    <property type="entry name" value="Glyco_hydro_22"/>
</dbReference>
<keyword evidence="8" id="KW-1185">Reference proteome</keyword>
<keyword evidence="2 5" id="KW-0732">Signal</keyword>
<dbReference type="FunFam" id="1.10.530.10:FF:000001">
    <property type="entry name" value="Lysozyme C"/>
    <property type="match status" value="1"/>
</dbReference>
<evidence type="ECO:0000313" key="7">
    <source>
        <dbReference type="EnsemblMetazoa" id="MESCA010217-PA"/>
    </source>
</evidence>
<dbReference type="PANTHER" id="PTHR11407:SF36">
    <property type="entry name" value="GEO02684P1-RELATED"/>
    <property type="match status" value="1"/>
</dbReference>
<dbReference type="EnsemblMetazoa" id="MESCA010217-RA">
    <property type="protein sequence ID" value="MESCA010217-PA"/>
    <property type="gene ID" value="MESCA010217"/>
</dbReference>
<feature type="signal peptide" evidence="5">
    <location>
        <begin position="1"/>
        <end position="19"/>
    </location>
</feature>
<dbReference type="InterPro" id="IPR000974">
    <property type="entry name" value="Glyco_hydro_22_lys"/>
</dbReference>
<dbReference type="Proteomes" id="UP000015102">
    <property type="component" value="Unassembled WGS sequence"/>
</dbReference>
<dbReference type="EMBL" id="CAQQ02193000">
    <property type="status" value="NOT_ANNOTATED_CDS"/>
    <property type="molecule type" value="Genomic_DNA"/>
</dbReference>
<evidence type="ECO:0000256" key="3">
    <source>
        <dbReference type="ARBA" id="ARBA00023157"/>
    </source>
</evidence>
<dbReference type="Pfam" id="PF00062">
    <property type="entry name" value="Lys"/>
    <property type="match status" value="1"/>
</dbReference>
<dbReference type="PROSITE" id="PS00128">
    <property type="entry name" value="GLYCOSYL_HYDROL_F22_1"/>
    <property type="match status" value="1"/>
</dbReference>
<dbReference type="OMA" id="GNGMNAW"/>
<proteinExistence type="inferred from homology"/>
<sequence length="177" mass="19585">MKVFVFVLALALFAAPSMAKVFTRCSLAKELRSLGVASGDIPYYVCIAQHESSYNTAAVGPPNPNGTNDYGIFQINDYYWCAPPNGHFSYNSCKISCSSLLTDDISPDVKCAELVKKQQGWTAWTTYKYCTSPASVSDYENTLIDSHDKPKEEEEERVASAICSACREQFDKRSDDG</sequence>
<dbReference type="Gene3D" id="1.10.530.10">
    <property type="match status" value="1"/>
</dbReference>
<dbReference type="InterPro" id="IPR019799">
    <property type="entry name" value="Glyco_hydro_22_CS"/>
</dbReference>
<organism evidence="7 8">
    <name type="scientific">Megaselia scalaris</name>
    <name type="common">Humpbacked fly</name>
    <name type="synonym">Phora scalaris</name>
    <dbReference type="NCBI Taxonomy" id="36166"/>
    <lineage>
        <taxon>Eukaryota</taxon>
        <taxon>Metazoa</taxon>
        <taxon>Ecdysozoa</taxon>
        <taxon>Arthropoda</taxon>
        <taxon>Hexapoda</taxon>
        <taxon>Insecta</taxon>
        <taxon>Pterygota</taxon>
        <taxon>Neoptera</taxon>
        <taxon>Endopterygota</taxon>
        <taxon>Diptera</taxon>
        <taxon>Brachycera</taxon>
        <taxon>Muscomorpha</taxon>
        <taxon>Platypezoidea</taxon>
        <taxon>Phoridae</taxon>
        <taxon>Megaseliini</taxon>
        <taxon>Megaselia</taxon>
    </lineage>
</organism>
<dbReference type="AlphaFoldDB" id="T1H1Z2"/>
<evidence type="ECO:0000313" key="8">
    <source>
        <dbReference type="Proteomes" id="UP000015102"/>
    </source>
</evidence>
<dbReference type="HOGENOM" id="CLU_111620_2_1_1"/>
<dbReference type="PRINTS" id="PR00137">
    <property type="entry name" value="LYSOZYME"/>
</dbReference>